<accession>A0ABT5QJI6</accession>
<gene>
    <name evidence="3" type="ORF">LRP49_08025</name>
</gene>
<dbReference type="EMBL" id="JAJUBB010000004">
    <property type="protein sequence ID" value="MDD1781151.1"/>
    <property type="molecule type" value="Genomic_DNA"/>
</dbReference>
<feature type="signal peptide" evidence="1">
    <location>
        <begin position="1"/>
        <end position="24"/>
    </location>
</feature>
<organism evidence="3 4">
    <name type="scientific">Enterovibrio qingdaonensis</name>
    <dbReference type="NCBI Taxonomy" id="2899818"/>
    <lineage>
        <taxon>Bacteria</taxon>
        <taxon>Pseudomonadati</taxon>
        <taxon>Pseudomonadota</taxon>
        <taxon>Gammaproteobacteria</taxon>
        <taxon>Vibrionales</taxon>
        <taxon>Vibrionaceae</taxon>
        <taxon>Enterovibrio</taxon>
    </lineage>
</organism>
<dbReference type="Gene3D" id="2.40.50.90">
    <property type="match status" value="1"/>
</dbReference>
<dbReference type="InterPro" id="IPR016071">
    <property type="entry name" value="Staphylococal_nuclease_OB-fold"/>
</dbReference>
<sequence length="175" mass="19802">MKTLRKRWTKSLFLFWTVSSFSLAEPTIHQFPTKLIKVISGDTVRVLLEVYPHQYTVVDLRLYGIEAPQNQQGEKHGAPISECEIALGKAAKQHVAKLLRRADSLRVNNIDPKMLNHAGEMVGDLWFTNDGIEMSVAEYLLEQNLVAPYFGEKRSIWDCETPDTPKKSDAIATST</sequence>
<feature type="domain" description="TNase-like" evidence="2">
    <location>
        <begin position="29"/>
        <end position="159"/>
    </location>
</feature>
<protein>
    <recommendedName>
        <fullName evidence="2">TNase-like domain-containing protein</fullName>
    </recommendedName>
</protein>
<dbReference type="SUPFAM" id="SSF50199">
    <property type="entry name" value="Staphylococcal nuclease"/>
    <property type="match status" value="1"/>
</dbReference>
<keyword evidence="1" id="KW-0732">Signal</keyword>
<evidence type="ECO:0000313" key="4">
    <source>
        <dbReference type="Proteomes" id="UP001149821"/>
    </source>
</evidence>
<keyword evidence="4" id="KW-1185">Reference proteome</keyword>
<evidence type="ECO:0000313" key="3">
    <source>
        <dbReference type="EMBL" id="MDD1781151.1"/>
    </source>
</evidence>
<comment type="caution">
    <text evidence="3">The sequence shown here is derived from an EMBL/GenBank/DDBJ whole genome shotgun (WGS) entry which is preliminary data.</text>
</comment>
<proteinExistence type="predicted"/>
<dbReference type="InterPro" id="IPR035437">
    <property type="entry name" value="SNase_OB-fold_sf"/>
</dbReference>
<name>A0ABT5QJI6_9GAMM</name>
<evidence type="ECO:0000259" key="2">
    <source>
        <dbReference type="SMART" id="SM00318"/>
    </source>
</evidence>
<dbReference type="Proteomes" id="UP001149821">
    <property type="component" value="Unassembled WGS sequence"/>
</dbReference>
<reference evidence="3" key="1">
    <citation type="submission" date="2021-12" db="EMBL/GenBank/DDBJ databases">
        <title>Enterovibrio ZSDZ35 sp. nov. and Enterovibrio ZSDZ42 sp. nov., isolated from coastal seawater in Qingdao.</title>
        <authorList>
            <person name="Zhang P."/>
        </authorList>
    </citation>
    <scope>NUCLEOTIDE SEQUENCE</scope>
    <source>
        <strain evidence="3">ZSDZ35</strain>
    </source>
</reference>
<feature type="chain" id="PRO_5047491653" description="TNase-like domain-containing protein" evidence="1">
    <location>
        <begin position="25"/>
        <end position="175"/>
    </location>
</feature>
<dbReference type="SMART" id="SM00318">
    <property type="entry name" value="SNc"/>
    <property type="match status" value="1"/>
</dbReference>
<dbReference type="RefSeq" id="WP_274141493.1">
    <property type="nucleotide sequence ID" value="NZ_JAJUBB010000004.1"/>
</dbReference>
<evidence type="ECO:0000256" key="1">
    <source>
        <dbReference type="SAM" id="SignalP"/>
    </source>
</evidence>